<accession>A0A140HLT1</accession>
<protein>
    <submittedName>
        <fullName evidence="1">Uncharacterized protein</fullName>
    </submittedName>
</protein>
<proteinExistence type="predicted"/>
<sequence>MAKVVKLEDGQFQATLSQEELNTIALLLGYNNDSIVLDCAEDWEIPSEALCVGDDSTNLYQSFWSKVEPK</sequence>
<evidence type="ECO:0000313" key="2">
    <source>
        <dbReference type="Proteomes" id="UP000201785"/>
    </source>
</evidence>
<evidence type="ECO:0000313" key="1">
    <source>
        <dbReference type="EMBL" id="AMO25943.1"/>
    </source>
</evidence>
<dbReference type="Proteomes" id="UP000201785">
    <property type="component" value="Segment"/>
</dbReference>
<keyword evidence="2" id="KW-1185">Reference proteome</keyword>
<dbReference type="GeneID" id="29081899"/>
<reference evidence="1 2" key="1">
    <citation type="journal article" date="2016" name="Genome Announc.">
        <title>Complete Genome Sequence of Bacteriophage Deep-Blue Infecting Emetic Bacillus cereus.</title>
        <authorList>
            <person name="Hock L."/>
            <person name="Gillis A."/>
            <person name="Mahillon J."/>
        </authorList>
    </citation>
    <scope>NUCLEOTIDE SEQUENCE [LARGE SCALE GENOMIC DNA]</scope>
</reference>
<dbReference type="KEGG" id="vg:29081899"/>
<dbReference type="EMBL" id="KU577463">
    <property type="protein sequence ID" value="AMO25943.1"/>
    <property type="molecule type" value="Genomic_DNA"/>
</dbReference>
<organism evidence="1 2">
    <name type="scientific">Bacillus phage Deep Blue</name>
    <dbReference type="NCBI Taxonomy" id="1792245"/>
    <lineage>
        <taxon>Viruses</taxon>
        <taxon>Duplodnaviria</taxon>
        <taxon>Heunggongvirae</taxon>
        <taxon>Uroviricota</taxon>
        <taxon>Caudoviricetes</taxon>
        <taxon>Herelleviridae</taxon>
        <taxon>Bastillevirinae</taxon>
        <taxon>Caeruleovirus</taxon>
        <taxon>Caeruleovirus deepblue</taxon>
    </lineage>
</organism>
<name>A0A140HLT1_9CAUD</name>
<dbReference type="OrthoDB" id="35383at10239"/>
<dbReference type="RefSeq" id="YP_009285432.1">
    <property type="nucleotide sequence ID" value="NC_031056.1"/>
</dbReference>
<gene>
    <name evidence="1" type="ORF">Blue_120</name>
</gene>